<protein>
    <submittedName>
        <fullName evidence="1">Uncharacterized protein</fullName>
    </submittedName>
</protein>
<sequence length="81" mass="8587">MIAKAESTMTQISSIQPARWSRNGVRIVVVPGAELPRFRLEIDPRLTSAPSLVSTGPFSSVEEAERAAEAAANLLGAKIPA</sequence>
<dbReference type="PATRIC" id="fig|33888.3.peg.2254"/>
<keyword evidence="2" id="KW-1185">Reference proteome</keyword>
<dbReference type="EMBL" id="CP015515">
    <property type="protein sequence ID" value="AND17165.1"/>
    <property type="molecule type" value="Genomic_DNA"/>
</dbReference>
<gene>
    <name evidence="1" type="ORF">A6122_2041</name>
</gene>
<name>A0A169C2M7_9MICO</name>
<reference evidence="1 2" key="1">
    <citation type="submission" date="2016-05" db="EMBL/GenBank/DDBJ databases">
        <title>Complete genome sequence of Rathayibacter tritici NCPPB 1953.</title>
        <authorList>
            <person name="Park J."/>
            <person name="Lee H.-H."/>
            <person name="Lee S.-W."/>
            <person name="Seo Y.-S."/>
        </authorList>
    </citation>
    <scope>NUCLEOTIDE SEQUENCE [LARGE SCALE GENOMIC DNA]</scope>
    <source>
        <strain evidence="1 2">NCPPB 1953</strain>
    </source>
</reference>
<proteinExistence type="predicted"/>
<evidence type="ECO:0000313" key="2">
    <source>
        <dbReference type="Proteomes" id="UP000077071"/>
    </source>
</evidence>
<evidence type="ECO:0000313" key="1">
    <source>
        <dbReference type="EMBL" id="AND17165.1"/>
    </source>
</evidence>
<dbReference type="Proteomes" id="UP000077071">
    <property type="component" value="Chromosome"/>
</dbReference>
<dbReference type="KEGG" id="rtn:A6122_2041"/>
<accession>A0A169C2M7</accession>
<organism evidence="1 2">
    <name type="scientific">Rathayibacter tritici</name>
    <dbReference type="NCBI Taxonomy" id="33888"/>
    <lineage>
        <taxon>Bacteria</taxon>
        <taxon>Bacillati</taxon>
        <taxon>Actinomycetota</taxon>
        <taxon>Actinomycetes</taxon>
        <taxon>Micrococcales</taxon>
        <taxon>Microbacteriaceae</taxon>
        <taxon>Rathayibacter</taxon>
    </lineage>
</organism>
<dbReference type="AlphaFoldDB" id="A0A169C2M7"/>